<organism evidence="2 3">
    <name type="scientific">Luteimonas fraxinea</name>
    <dbReference type="NCBI Taxonomy" id="2901869"/>
    <lineage>
        <taxon>Bacteria</taxon>
        <taxon>Pseudomonadati</taxon>
        <taxon>Pseudomonadota</taxon>
        <taxon>Gammaproteobacteria</taxon>
        <taxon>Lysobacterales</taxon>
        <taxon>Lysobacteraceae</taxon>
        <taxon>Luteimonas</taxon>
    </lineage>
</organism>
<proteinExistence type="predicted"/>
<sequence>MAVTAAVSAVAVADADADDVAVAVAVAVSSSKTSSCSRKPEGRRPWMGGVFRPRQDAESENPCARQAAGFGRVGETFFFGSVSFGVNQKEMNSAASADESS</sequence>
<dbReference type="RefSeq" id="WP_232137080.1">
    <property type="nucleotide sequence ID" value="NZ_JAJQKU010000004.1"/>
</dbReference>
<reference evidence="2" key="1">
    <citation type="submission" date="2021-12" db="EMBL/GenBank/DDBJ databases">
        <authorList>
            <person name="Ulrich A."/>
        </authorList>
    </citation>
    <scope>NUCLEOTIDE SEQUENCE</scope>
    <source>
        <strain evidence="2">A1P009</strain>
    </source>
</reference>
<evidence type="ECO:0000256" key="1">
    <source>
        <dbReference type="SAM" id="MobiDB-lite"/>
    </source>
</evidence>
<gene>
    <name evidence="2" type="ORF">LTT95_13425</name>
</gene>
<name>A0ABS8UGV1_9GAMM</name>
<evidence type="ECO:0000313" key="2">
    <source>
        <dbReference type="EMBL" id="MCD9097939.1"/>
    </source>
</evidence>
<reference evidence="2" key="2">
    <citation type="journal article" date="2022" name="Syst. Appl. Microbiol.">
        <title>Physiological and genomic characterisation of Luteimonas fraxinea sp. nov., a bacterial species associated with trees tolerant to ash dieback.</title>
        <authorList>
            <person name="Ulrich K."/>
            <person name="Becker R."/>
            <person name="Behrendt U."/>
            <person name="Kube M."/>
            <person name="Schneck V."/>
            <person name="Ulrich A."/>
        </authorList>
    </citation>
    <scope>NUCLEOTIDE SEQUENCE</scope>
    <source>
        <strain evidence="2">A1P009</strain>
    </source>
</reference>
<dbReference type="EMBL" id="JAJQKU010000004">
    <property type="protein sequence ID" value="MCD9097939.1"/>
    <property type="molecule type" value="Genomic_DNA"/>
</dbReference>
<keyword evidence="3" id="KW-1185">Reference proteome</keyword>
<dbReference type="Proteomes" id="UP001430360">
    <property type="component" value="Unassembled WGS sequence"/>
</dbReference>
<comment type="caution">
    <text evidence="2">The sequence shown here is derived from an EMBL/GenBank/DDBJ whole genome shotgun (WGS) entry which is preliminary data.</text>
</comment>
<evidence type="ECO:0000313" key="3">
    <source>
        <dbReference type="Proteomes" id="UP001430360"/>
    </source>
</evidence>
<accession>A0ABS8UGV1</accession>
<evidence type="ECO:0008006" key="4">
    <source>
        <dbReference type="Google" id="ProtNLM"/>
    </source>
</evidence>
<feature type="region of interest" description="Disordered" evidence="1">
    <location>
        <begin position="33"/>
        <end position="62"/>
    </location>
</feature>
<protein>
    <recommendedName>
        <fullName evidence="4">Secreted protein</fullName>
    </recommendedName>
</protein>